<dbReference type="Gene3D" id="3.20.20.100">
    <property type="entry name" value="NADP-dependent oxidoreductase domain"/>
    <property type="match status" value="1"/>
</dbReference>
<dbReference type="Pfam" id="PF00248">
    <property type="entry name" value="Aldo_ket_red"/>
    <property type="match status" value="1"/>
</dbReference>
<comment type="caution">
    <text evidence="2">The sequence shown here is derived from an EMBL/GenBank/DDBJ whole genome shotgun (WGS) entry which is preliminary data.</text>
</comment>
<organism evidence="2 3">
    <name type="scientific">Nostoc favosum CHAB5714</name>
    <dbReference type="NCBI Taxonomy" id="2780399"/>
    <lineage>
        <taxon>Bacteria</taxon>
        <taxon>Bacillati</taxon>
        <taxon>Cyanobacteriota</taxon>
        <taxon>Cyanophyceae</taxon>
        <taxon>Nostocales</taxon>
        <taxon>Nostocaceae</taxon>
        <taxon>Nostoc</taxon>
        <taxon>Nostoc favosum</taxon>
    </lineage>
</organism>
<protein>
    <submittedName>
        <fullName evidence="2">Aldo/keto reductase</fullName>
    </submittedName>
</protein>
<gene>
    <name evidence="2" type="ORF">LC586_23440</name>
</gene>
<dbReference type="InterPro" id="IPR036812">
    <property type="entry name" value="NAD(P)_OxRdtase_dom_sf"/>
</dbReference>
<dbReference type="RefSeq" id="WP_229487041.1">
    <property type="nucleotide sequence ID" value="NZ_JAIVFQ010000042.1"/>
</dbReference>
<dbReference type="InterPro" id="IPR023210">
    <property type="entry name" value="NADP_OxRdtase_dom"/>
</dbReference>
<feature type="domain" description="NADP-dependent oxidoreductase" evidence="1">
    <location>
        <begin position="7"/>
        <end position="67"/>
    </location>
</feature>
<accession>A0ABS8IE10</accession>
<reference evidence="2 3" key="1">
    <citation type="journal article" date="2021" name="Microorganisms">
        <title>Genome Evolution of Filamentous Cyanobacterium Nostoc Species: From Facultative Symbiosis to Free Living.</title>
        <authorList>
            <person name="Huo D."/>
            <person name="Li H."/>
            <person name="Cai F."/>
            <person name="Guo X."/>
            <person name="Qiao Z."/>
            <person name="Wang W."/>
            <person name="Yu G."/>
            <person name="Li R."/>
        </authorList>
    </citation>
    <scope>NUCLEOTIDE SEQUENCE [LARGE SCALE GENOMIC DNA]</scope>
    <source>
        <strain evidence="2 3">CHAB 5714</strain>
    </source>
</reference>
<name>A0ABS8IE10_9NOSO</name>
<evidence type="ECO:0000313" key="2">
    <source>
        <dbReference type="EMBL" id="MCC5602071.1"/>
    </source>
</evidence>
<dbReference type="EMBL" id="JAIVFQ010000042">
    <property type="protein sequence ID" value="MCC5602071.1"/>
    <property type="molecule type" value="Genomic_DNA"/>
</dbReference>
<dbReference type="SUPFAM" id="SSF51430">
    <property type="entry name" value="NAD(P)-linked oxidoreductase"/>
    <property type="match status" value="1"/>
</dbReference>
<dbReference type="Proteomes" id="UP001199525">
    <property type="component" value="Unassembled WGS sequence"/>
</dbReference>
<evidence type="ECO:0000313" key="3">
    <source>
        <dbReference type="Proteomes" id="UP001199525"/>
    </source>
</evidence>
<evidence type="ECO:0000259" key="1">
    <source>
        <dbReference type="Pfam" id="PF00248"/>
    </source>
</evidence>
<proteinExistence type="predicted"/>
<keyword evidence="3" id="KW-1185">Reference proteome</keyword>
<sequence length="75" mass="8096">MEPGRSVEVLQDIGKQHDRSPGEVAIAWTLNNPAVTAAIVGARNPKQVEGIIAAGEFRLNQQELDQIGTFLCDNP</sequence>